<dbReference type="InterPro" id="IPR052479">
    <property type="entry name" value="GPI-anchor_Adhesion_Reg"/>
</dbReference>
<dbReference type="EMBL" id="JXNT01000008">
    <property type="protein sequence ID" value="ODM17486.1"/>
    <property type="molecule type" value="Genomic_DNA"/>
</dbReference>
<feature type="region of interest" description="Disordered" evidence="2">
    <location>
        <begin position="113"/>
        <end position="212"/>
    </location>
</feature>
<evidence type="ECO:0000256" key="1">
    <source>
        <dbReference type="ARBA" id="ARBA00022729"/>
    </source>
</evidence>
<dbReference type="VEuPathDB" id="FungiDB:SI65_07161"/>
<keyword evidence="6" id="KW-1185">Reference proteome</keyword>
<dbReference type="PANTHER" id="PTHR35185">
    <property type="entry name" value="SERINE/THREONINE-RICH PROTEIN ADG2-RELATED"/>
    <property type="match status" value="1"/>
</dbReference>
<organism evidence="5 6">
    <name type="scientific">Aspergillus cristatus</name>
    <name type="common">Chinese Fuzhuan brick tea-fermentation fungus</name>
    <name type="synonym">Eurotium cristatum</name>
    <dbReference type="NCBI Taxonomy" id="573508"/>
    <lineage>
        <taxon>Eukaryota</taxon>
        <taxon>Fungi</taxon>
        <taxon>Dikarya</taxon>
        <taxon>Ascomycota</taxon>
        <taxon>Pezizomycotina</taxon>
        <taxon>Eurotiomycetes</taxon>
        <taxon>Eurotiomycetidae</taxon>
        <taxon>Eurotiales</taxon>
        <taxon>Aspergillaceae</taxon>
        <taxon>Aspergillus</taxon>
        <taxon>Aspergillus subgen. Aspergillus</taxon>
    </lineage>
</organism>
<feature type="compositionally biased region" description="Low complexity" evidence="2">
    <location>
        <begin position="171"/>
        <end position="205"/>
    </location>
</feature>
<dbReference type="InterPro" id="IPR018466">
    <property type="entry name" value="Kre9/Knh1-like_N"/>
</dbReference>
<gene>
    <name evidence="5" type="ORF">SI65_07161</name>
</gene>
<protein>
    <recommendedName>
        <fullName evidence="4">Yeast cell wall synthesis Kre9/Knh1-like N-terminal domain-containing protein</fullName>
    </recommendedName>
</protein>
<dbReference type="OrthoDB" id="5316007at2759"/>
<dbReference type="PANTHER" id="PTHR35185:SF1">
    <property type="entry name" value="UPF0619 GPI-ANCHORED MEMBRANE PROTEIN C1322.10"/>
    <property type="match status" value="1"/>
</dbReference>
<feature type="domain" description="Yeast cell wall synthesis Kre9/Knh1-like N-terminal" evidence="4">
    <location>
        <begin position="22"/>
        <end position="114"/>
    </location>
</feature>
<evidence type="ECO:0000313" key="5">
    <source>
        <dbReference type="EMBL" id="ODM17486.1"/>
    </source>
</evidence>
<evidence type="ECO:0000256" key="3">
    <source>
        <dbReference type="SAM" id="SignalP"/>
    </source>
</evidence>
<feature type="compositionally biased region" description="Low complexity" evidence="2">
    <location>
        <begin position="116"/>
        <end position="164"/>
    </location>
</feature>
<dbReference type="Proteomes" id="UP000094569">
    <property type="component" value="Unassembled WGS sequence"/>
</dbReference>
<comment type="caution">
    <text evidence="5">The sequence shown here is derived from an EMBL/GenBank/DDBJ whole genome shotgun (WGS) entry which is preliminary data.</text>
</comment>
<feature type="signal peptide" evidence="3">
    <location>
        <begin position="1"/>
        <end position="17"/>
    </location>
</feature>
<name>A0A1E3BAQ3_ASPCR</name>
<accession>A0A1E3BAQ3</accession>
<evidence type="ECO:0000259" key="4">
    <source>
        <dbReference type="Pfam" id="PF10342"/>
    </source>
</evidence>
<reference evidence="5 6" key="1">
    <citation type="journal article" date="2016" name="BMC Genomics">
        <title>Comparative genomic and transcriptomic analyses of the Fuzhuan brick tea-fermentation fungus Aspergillus cristatus.</title>
        <authorList>
            <person name="Ge Y."/>
            <person name="Wang Y."/>
            <person name="Liu Y."/>
            <person name="Tan Y."/>
            <person name="Ren X."/>
            <person name="Zhang X."/>
            <person name="Hyde K.D."/>
            <person name="Liu Y."/>
            <person name="Liu Z."/>
        </authorList>
    </citation>
    <scope>NUCLEOTIDE SEQUENCE [LARGE SCALE GENOMIC DNA]</scope>
    <source>
        <strain evidence="5 6">GZAAS20.1005</strain>
    </source>
</reference>
<evidence type="ECO:0000256" key="2">
    <source>
        <dbReference type="SAM" id="MobiDB-lite"/>
    </source>
</evidence>
<dbReference type="AlphaFoldDB" id="A0A1E3BAQ3"/>
<sequence>MRFTITSVAAFAATAAALSITSPEKHDDVDLSKSTTIEWDSVSSDPSSFDIYLVNMNGYPNVNKLVAENVKTSDGSYTLKDLAGVDNGSGFQINFMSNDDKNTGILAQSAQFNVESSDSTSSTTSASSTSTSTSSSSSSSSSASSTTTKGKTTTKSCTSSPTTANTRKHTTTSCTRTSSYASSTSPSTTLGTSTAASSSSTATPSETIVPANGAGSLKVPVAAAGSLLMGLCMIL</sequence>
<keyword evidence="1 3" id="KW-0732">Signal</keyword>
<proteinExistence type="predicted"/>
<dbReference type="Pfam" id="PF10342">
    <property type="entry name" value="Kre9_KNH"/>
    <property type="match status" value="1"/>
</dbReference>
<feature type="chain" id="PRO_5009123540" description="Yeast cell wall synthesis Kre9/Knh1-like N-terminal domain-containing protein" evidence="3">
    <location>
        <begin position="18"/>
        <end position="235"/>
    </location>
</feature>
<evidence type="ECO:0000313" key="6">
    <source>
        <dbReference type="Proteomes" id="UP000094569"/>
    </source>
</evidence>
<dbReference type="STRING" id="573508.A0A1E3BAQ3"/>